<dbReference type="AlphaFoldDB" id="Q9XAV7"/>
<dbReference type="Pfam" id="PF14690">
    <property type="entry name" value="Zn_ribbon_ISL3"/>
    <property type="match status" value="1"/>
</dbReference>
<sequence length="535" mass="62339">MAAEGERGRVRARLLRSSGGLPPGASRHLVCLPLGQRYRRRREGDELPRLAQRLRALPGGEPLRAQDRAPDAGVDWLLPPEEWRPAPGAVRSKRNRRMTPPNSLLHPLKAQVLGFQEDEHDYHFQVEYPDPDACHTCGTVGQLVRFGKKQVKFRDVPMHGKRVSLWVIRRRFQCKSCNSTFTPPIYEMAEDHRMTRRCYDYIIKRSLSGTNAKVAQDIGFDESVVRAVIKSHCDMKAIGYRPTLPRVLGIDELYLNRQFRCVLTDIERGTILDILESRQYPVLYNYLANMQGRENVQIVCQDMWKPYRDVASQLFPKAAIVVDRFHIQRMANEAMETLRKGLKKELTQHQRRQLKGDRKMMLMRRRDLNPMQELIIHTWLDQFPELGMAYKLKEAFFDIWEATTEAEARARYQEWLNAIPEGHKSHWKPLITSMTNWEREIFSYFGPAQRNTNAFTESINRQMRDLNRDARGMSFEMFRAKTLFSLEHKVSMPKPKRESPFVGYARPMERVMYSIPIYDHGVSIEAVLKAIQGAQ</sequence>
<dbReference type="PANTHER" id="PTHR33498">
    <property type="entry name" value="TRANSPOSASE FOR INSERTION SEQUENCE ELEMENT IS1557"/>
    <property type="match status" value="1"/>
</dbReference>
<feature type="domain" description="Transposase IS204/IS1001/IS1096/IS1165 zinc-finger" evidence="2">
    <location>
        <begin position="131"/>
        <end position="177"/>
    </location>
</feature>
<reference evidence="3" key="1">
    <citation type="journal article" date="1998" name="FEMS Microbiol. Lett.">
        <title>Sequence analysis of plasmid pRA2 from Pseudomonas alcaligenes NCIB 9867 (P25X) reveals a novel replication region.</title>
        <authorList>
            <person name="Kwong S.M."/>
            <person name="Yeo C.C."/>
            <person name="Chuah D."/>
            <person name="Poh C.L."/>
        </authorList>
    </citation>
    <scope>NUCLEOTIDE SEQUENCE</scope>
    <source>
        <strain evidence="3">NCIB 9867</strain>
        <plasmid evidence="3">pRA2</plasmid>
    </source>
</reference>
<evidence type="ECO:0000259" key="1">
    <source>
        <dbReference type="Pfam" id="PF01610"/>
    </source>
</evidence>
<reference evidence="3" key="2">
    <citation type="journal article" date="1998" name="FEMS Microbiol. Lett.">
        <title>Tn5563, a transposon encoding putative mercuric ion transport proteins located on plasmid pRA2 of Pseudomonas alcaligenes.</title>
        <authorList>
            <person name="Yeo C.C."/>
            <person name="Tham J.M."/>
            <person name="Kwong S.M."/>
            <person name="Yiin S."/>
            <person name="Poh C.L."/>
        </authorList>
    </citation>
    <scope>NUCLEOTIDE SEQUENCE</scope>
    <source>
        <strain evidence="3">NCIB 9867</strain>
        <plasmid evidence="3">pRA2</plasmid>
    </source>
</reference>
<gene>
    <name evidence="3" type="primary">tnpA2</name>
</gene>
<dbReference type="InterPro" id="IPR002560">
    <property type="entry name" value="Transposase_DDE"/>
</dbReference>
<dbReference type="Pfam" id="PF01610">
    <property type="entry name" value="DDE_Tnp_ISL3"/>
    <property type="match status" value="1"/>
</dbReference>
<dbReference type="InterPro" id="IPR029261">
    <property type="entry name" value="Transposase_Znf"/>
</dbReference>
<dbReference type="InterPro" id="IPR047951">
    <property type="entry name" value="Transpos_ISL3"/>
</dbReference>
<dbReference type="EMBL" id="U88088">
    <property type="protein sequence ID" value="AAD40351.1"/>
    <property type="molecule type" value="Genomic_DNA"/>
</dbReference>
<keyword evidence="3" id="KW-0614">Plasmid</keyword>
<geneLocation type="plasmid" evidence="3">
    <name>pRA2</name>
</geneLocation>
<reference evidence="3" key="3">
    <citation type="journal article" date="2000" name="J. Bacteriol.">
        <title>Characterization of the endogenous plasmid from Pseudomonas alcaligenes NCIB 9867: DNA sequence and mechanism of transfer.</title>
        <authorList>
            <person name="Kwong S.M."/>
            <person name="Yeo C.C."/>
            <person name="Suwanto A."/>
            <person name="Poh C.L."/>
        </authorList>
    </citation>
    <scope>NUCLEOTIDE SEQUENCE</scope>
    <source>
        <strain evidence="3">NCIB 9867</strain>
        <plasmid evidence="3">pRA2</plasmid>
    </source>
</reference>
<evidence type="ECO:0000259" key="2">
    <source>
        <dbReference type="Pfam" id="PF14690"/>
    </source>
</evidence>
<feature type="domain" description="Transposase IS204/IS1001/IS1096/IS1165 DDE" evidence="1">
    <location>
        <begin position="248"/>
        <end position="481"/>
    </location>
</feature>
<accession>Q9XAV7</accession>
<name>Q9XAV7_AQUAC</name>
<evidence type="ECO:0000313" key="3">
    <source>
        <dbReference type="EMBL" id="AAD40351.1"/>
    </source>
</evidence>
<proteinExistence type="predicted"/>
<dbReference type="NCBIfam" id="NF033550">
    <property type="entry name" value="transpos_ISL3"/>
    <property type="match status" value="1"/>
</dbReference>
<protein>
    <submittedName>
        <fullName evidence="3">TnpA2</fullName>
    </submittedName>
</protein>
<organism evidence="3">
    <name type="scientific">Aquipseudomonas alcaligenes</name>
    <name type="common">Pseudomonas alcaligenes</name>
    <dbReference type="NCBI Taxonomy" id="43263"/>
    <lineage>
        <taxon>Bacteria</taxon>
        <taxon>Pseudomonadati</taxon>
        <taxon>Pseudomonadota</taxon>
        <taxon>Gammaproteobacteria</taxon>
        <taxon>Pseudomonadales</taxon>
        <taxon>Pseudomonadaceae</taxon>
        <taxon>Aquipseudomonas</taxon>
    </lineage>
</organism>
<dbReference type="PANTHER" id="PTHR33498:SF1">
    <property type="entry name" value="TRANSPOSASE FOR INSERTION SEQUENCE ELEMENT IS1557"/>
    <property type="match status" value="1"/>
</dbReference>